<gene>
    <name evidence="4" type="ORF">HMN09_00951400</name>
</gene>
<feature type="compositionally biased region" description="Polar residues" evidence="1">
    <location>
        <begin position="1295"/>
        <end position="1316"/>
    </location>
</feature>
<dbReference type="InterPro" id="IPR041457">
    <property type="entry name" value="CxC2_KDZ-assoc"/>
</dbReference>
<feature type="compositionally biased region" description="Gly residues" evidence="1">
    <location>
        <begin position="1334"/>
        <end position="1351"/>
    </location>
</feature>
<dbReference type="Proteomes" id="UP000613580">
    <property type="component" value="Unassembled WGS sequence"/>
</dbReference>
<evidence type="ECO:0000313" key="5">
    <source>
        <dbReference type="Proteomes" id="UP000613580"/>
    </source>
</evidence>
<feature type="compositionally biased region" description="Low complexity" evidence="1">
    <location>
        <begin position="840"/>
        <end position="864"/>
    </location>
</feature>
<feature type="transmembrane region" description="Helical" evidence="2">
    <location>
        <begin position="342"/>
        <end position="360"/>
    </location>
</feature>
<feature type="domain" description="CxC2-like cysteine cluster KDZ transposase-associated" evidence="3">
    <location>
        <begin position="52"/>
        <end position="158"/>
    </location>
</feature>
<sequence length="1657" mass="183393">MVARDPTSARILRCRECGEYLQCLECCLKGHAQTPLHTIQEWIGSYWKQTTLAELGLVYQLGHGGFPCPFPDLQKHDITVLDIPSLSTICVRYCGCSRSDAILPRQQLLRNGWYPATVTNPATCATFRTLRAFRLFNVLGNLTATDFIKAIQRYTDSMSFGGTSSLPQPARQFRRMARQWSMLSQVKRAGRGHDPAGVVATPLGGAAVICWACPYDGRNLPANWRDVDEKYKFLYMLIVAIDANFRMKNRFRKNEISDAPLLPGWAYWVDPEAYKRHITEHMSENDISTCIAFAALLQKNTRMTTGLRVSGVGACVCARHECVRPNGMGDLQKGERYCNIDFIFFSAVMSLIFLWLTVSYDIACQWKIRLAERMKTLPPAMRIDLQTHHLQFGLPVWHADAHEEDCRDEHSLNLQDGVGKTDGEAIERFWSGLNPASFSTKEMGLGHRADVLDDIIDNHNFLKNIGLGEALRRKLIIAKAERQRQVDAFLTVTDGVDPDTIKMWKKQIRDWKEDRSRPNPFQHSKNACLTEAQIRLRVQREERETNALGRADIPGSSCTAFIAAGIQIEDAQARIHVRKAVAAVLTAAQEVEVEELRLSLLRKLARFRQLQSIYMPAAAVATAQADLSRDANSLAPDPEKIDLFMPSAMKLPAGTTASSDVHVIQSNPALSGVEVIEENLRVAQCENSLATLRSILNSKRWLIAYRNAHLVGQRQTTKAASTIAGLTERAGWVKHRYRRGFDALERLGVLRKYHHLRKLTDDDVTLAGEADATDLDARNRLAAAGAGGRREPRIAPNTNGRNRQRSRQVMSWIWTARADANDGHLDESIRVEWTPTDPPAAASSSSSTVSSLTTSSDSSSSAAAEEVRAHLTRDSPTPGDGSESSNSTLRNTSTPGSSSPSVTQAAFGGADDSISGALRARDANPPRPIFRGVGRITELYMDESLFQACDRFHGRYAPLIHADPLVVHGYSPSEVLEGMSDEQVDTLRDILRRFHEAHLTLHWDDLSDGIRKVHQTPSRDIVLEPRGYNGQQDEMLGIPIVDLEYIAHVVVAAQQILLGLTTLTGRSAQSSFVVDVNYQFLRMLEAHPDAPSIYAALEVVKARLLRSEKHILRQLRATRIVLTGGDEESISSVNSTLPEVRELYGTVSAEQEVWTMAARKDYRLLPFGGDIQLVQQGIRSVLDGTKDFNDNPYRPRSGKPGPPAEEYVPTTPRPAPPLRSSLRAATVPPSAQASPSWAPSASAIRAVPGGPIPDVLSARSSHPHPPGILPAASLPRKVPDVLAALRYGSGGPSMTGPNTNTNTANLRSDVPTTQYQLGRDGLDPVGQEGRAPPGYGGAPPGGGNGSSGGGPPFEYGVGRPRYGGPPGRPNGPAGGDPAGDPNDAGGQNDGARRGRNDDWQLNYKLPLSELPSWDGDDLTAIDYLVEADELAQSSDWLFVQVGNMAPRKFEGKVKTWWLSLPRFVRLQYARDWPHLFNALASQFLTAEWRRDRLLEAEKIRFRQEGHRTEDPLDYFQRLNKYNAFLYPLLNDSWEEQQLAVTRLLEKQPFSWSSILNPETCPTVAALLARAKSQQRALLSLWGMDTRSQAASTPRQTFFRKAANVASTPEEHEEGPETARSPEASAFAVRAKNEETYPQGEVYKGYHFKRDDSSQPLL</sequence>
<dbReference type="Pfam" id="PF18803">
    <property type="entry name" value="CxC2"/>
    <property type="match status" value="1"/>
</dbReference>
<reference evidence="4" key="1">
    <citation type="submission" date="2020-05" db="EMBL/GenBank/DDBJ databases">
        <title>Mycena genomes resolve the evolution of fungal bioluminescence.</title>
        <authorList>
            <person name="Tsai I.J."/>
        </authorList>
    </citation>
    <scope>NUCLEOTIDE SEQUENCE</scope>
    <source>
        <strain evidence="4">110903Hualien_Pintung</strain>
    </source>
</reference>
<name>A0A8H6W063_MYCCL</name>
<dbReference type="EMBL" id="JACAZE010000013">
    <property type="protein sequence ID" value="KAF7300659.1"/>
    <property type="molecule type" value="Genomic_DNA"/>
</dbReference>
<feature type="region of interest" description="Disordered" evidence="1">
    <location>
        <begin position="783"/>
        <end position="807"/>
    </location>
</feature>
<accession>A0A8H6W063</accession>
<keyword evidence="5" id="KW-1185">Reference proteome</keyword>
<keyword evidence="2" id="KW-1133">Transmembrane helix</keyword>
<dbReference type="PANTHER" id="PTHR33096:SF1">
    <property type="entry name" value="CXC1-LIKE CYSTEINE CLUSTER ASSOCIATED WITH KDZ TRANSPOSASES DOMAIN-CONTAINING PROTEIN"/>
    <property type="match status" value="1"/>
</dbReference>
<dbReference type="PANTHER" id="PTHR33096">
    <property type="entry name" value="CXC2 DOMAIN-CONTAINING PROTEIN"/>
    <property type="match status" value="1"/>
</dbReference>
<keyword evidence="2" id="KW-0812">Transmembrane</keyword>
<dbReference type="CDD" id="cd19757">
    <property type="entry name" value="Bbox1"/>
    <property type="match status" value="1"/>
</dbReference>
<keyword evidence="2" id="KW-0472">Membrane</keyword>
<feature type="region of interest" description="Disordered" evidence="1">
    <location>
        <begin position="834"/>
        <end position="909"/>
    </location>
</feature>
<evidence type="ECO:0000259" key="3">
    <source>
        <dbReference type="Pfam" id="PF18803"/>
    </source>
</evidence>
<feature type="compositionally biased region" description="Polar residues" evidence="1">
    <location>
        <begin position="882"/>
        <end position="891"/>
    </location>
</feature>
<dbReference type="OrthoDB" id="2804062at2759"/>
<feature type="region of interest" description="Disordered" evidence="1">
    <location>
        <begin position="1288"/>
        <end position="1397"/>
    </location>
</feature>
<evidence type="ECO:0000256" key="1">
    <source>
        <dbReference type="SAM" id="MobiDB-lite"/>
    </source>
</evidence>
<evidence type="ECO:0000313" key="4">
    <source>
        <dbReference type="EMBL" id="KAF7300659.1"/>
    </source>
</evidence>
<dbReference type="InterPro" id="IPR040521">
    <property type="entry name" value="KDZ"/>
</dbReference>
<feature type="compositionally biased region" description="Low complexity" evidence="1">
    <location>
        <begin position="892"/>
        <end position="901"/>
    </location>
</feature>
<protein>
    <submittedName>
        <fullName evidence="4">TY3B-TY3B protein</fullName>
    </submittedName>
</protein>
<comment type="caution">
    <text evidence="4">The sequence shown here is derived from an EMBL/GenBank/DDBJ whole genome shotgun (WGS) entry which is preliminary data.</text>
</comment>
<proteinExistence type="predicted"/>
<feature type="region of interest" description="Disordered" evidence="1">
    <location>
        <begin position="1254"/>
        <end position="1273"/>
    </location>
</feature>
<feature type="region of interest" description="Disordered" evidence="1">
    <location>
        <begin position="1183"/>
        <end position="1242"/>
    </location>
</feature>
<evidence type="ECO:0000256" key="2">
    <source>
        <dbReference type="SAM" id="Phobius"/>
    </source>
</evidence>
<dbReference type="Pfam" id="PF18758">
    <property type="entry name" value="KDZ"/>
    <property type="match status" value="1"/>
</dbReference>
<organism evidence="4 5">
    <name type="scientific">Mycena chlorophos</name>
    <name type="common">Agaric fungus</name>
    <name type="synonym">Agaricus chlorophos</name>
    <dbReference type="NCBI Taxonomy" id="658473"/>
    <lineage>
        <taxon>Eukaryota</taxon>
        <taxon>Fungi</taxon>
        <taxon>Dikarya</taxon>
        <taxon>Basidiomycota</taxon>
        <taxon>Agaricomycotina</taxon>
        <taxon>Agaricomycetes</taxon>
        <taxon>Agaricomycetidae</taxon>
        <taxon>Agaricales</taxon>
        <taxon>Marasmiineae</taxon>
        <taxon>Mycenaceae</taxon>
        <taxon>Mycena</taxon>
    </lineage>
</organism>
<feature type="region of interest" description="Disordered" evidence="1">
    <location>
        <begin position="1602"/>
        <end position="1632"/>
    </location>
</feature>
<feature type="compositionally biased region" description="Low complexity" evidence="1">
    <location>
        <begin position="1218"/>
        <end position="1242"/>
    </location>
</feature>